<protein>
    <submittedName>
        <fullName evidence="6">8-oxo-dGTP diphosphatase MutT</fullName>
    </submittedName>
</protein>
<feature type="non-terminal residue" evidence="6">
    <location>
        <position position="1"/>
    </location>
</feature>
<evidence type="ECO:0000313" key="6">
    <source>
        <dbReference type="EMBL" id="HAE51442.1"/>
    </source>
</evidence>
<dbReference type="GO" id="GO:0044716">
    <property type="term" value="F:8-oxo-GDP phosphatase activity"/>
    <property type="evidence" value="ECO:0007669"/>
    <property type="project" value="TreeGrafter"/>
</dbReference>
<dbReference type="Proteomes" id="UP000257706">
    <property type="component" value="Unassembled WGS sequence"/>
</dbReference>
<comment type="caution">
    <text evidence="6">The sequence shown here is derived from an EMBL/GenBank/DDBJ whole genome shotgun (WGS) entry which is preliminary data.</text>
</comment>
<comment type="cofactor">
    <cofactor evidence="1">
        <name>Mg(2+)</name>
        <dbReference type="ChEBI" id="CHEBI:18420"/>
    </cofactor>
</comment>
<sequence length="55" mass="6394">FHLLMPVYVCRQWRGTPTPREGQELAWVRISKLRDYPMPPADLPLIAMLRDMIGG</sequence>
<dbReference type="SUPFAM" id="SSF55811">
    <property type="entry name" value="Nudix"/>
    <property type="match status" value="1"/>
</dbReference>
<dbReference type="GO" id="GO:0044715">
    <property type="term" value="F:8-oxo-dGDP phosphatase activity"/>
    <property type="evidence" value="ECO:0007669"/>
    <property type="project" value="TreeGrafter"/>
</dbReference>
<evidence type="ECO:0000256" key="2">
    <source>
        <dbReference type="ARBA" id="ARBA00005582"/>
    </source>
</evidence>
<accession>A0A3B9IU81</accession>
<organism evidence="6 7">
    <name type="scientific">Tistrella mobilis</name>
    <dbReference type="NCBI Taxonomy" id="171437"/>
    <lineage>
        <taxon>Bacteria</taxon>
        <taxon>Pseudomonadati</taxon>
        <taxon>Pseudomonadota</taxon>
        <taxon>Alphaproteobacteria</taxon>
        <taxon>Geminicoccales</taxon>
        <taxon>Geminicoccaceae</taxon>
        <taxon>Tistrella</taxon>
    </lineage>
</organism>
<dbReference type="GO" id="GO:0035539">
    <property type="term" value="F:8-oxo-7,8-dihydrodeoxyguanosine triphosphate pyrophosphatase activity"/>
    <property type="evidence" value="ECO:0007669"/>
    <property type="project" value="TreeGrafter"/>
</dbReference>
<dbReference type="InterPro" id="IPR047127">
    <property type="entry name" value="MutT-like"/>
</dbReference>
<dbReference type="GO" id="GO:0008413">
    <property type="term" value="F:8-oxo-7,8-dihydroguanosine triphosphate pyrophosphatase activity"/>
    <property type="evidence" value="ECO:0007669"/>
    <property type="project" value="TreeGrafter"/>
</dbReference>
<evidence type="ECO:0000313" key="7">
    <source>
        <dbReference type="Proteomes" id="UP000257706"/>
    </source>
</evidence>
<dbReference type="InterPro" id="IPR015797">
    <property type="entry name" value="NUDIX_hydrolase-like_dom_sf"/>
</dbReference>
<keyword evidence="3" id="KW-0479">Metal-binding</keyword>
<reference evidence="6 7" key="1">
    <citation type="journal article" date="2018" name="Nat. Biotechnol.">
        <title>A standardized bacterial taxonomy based on genome phylogeny substantially revises the tree of life.</title>
        <authorList>
            <person name="Parks D.H."/>
            <person name="Chuvochina M."/>
            <person name="Waite D.W."/>
            <person name="Rinke C."/>
            <person name="Skarshewski A."/>
            <person name="Chaumeil P.A."/>
            <person name="Hugenholtz P."/>
        </authorList>
    </citation>
    <scope>NUCLEOTIDE SEQUENCE [LARGE SCALE GENOMIC DNA]</scope>
    <source>
        <strain evidence="6">UBA8739</strain>
    </source>
</reference>
<keyword evidence="4" id="KW-0378">Hydrolase</keyword>
<comment type="similarity">
    <text evidence="2">Belongs to the Nudix hydrolase family.</text>
</comment>
<dbReference type="AlphaFoldDB" id="A0A3B9IU81"/>
<dbReference type="PANTHER" id="PTHR47707:SF1">
    <property type="entry name" value="NUDIX HYDROLASE FAMILY PROTEIN"/>
    <property type="match status" value="1"/>
</dbReference>
<name>A0A3B9IU81_9PROT</name>
<evidence type="ECO:0000256" key="3">
    <source>
        <dbReference type="ARBA" id="ARBA00022723"/>
    </source>
</evidence>
<evidence type="ECO:0000256" key="4">
    <source>
        <dbReference type="ARBA" id="ARBA00022801"/>
    </source>
</evidence>
<dbReference type="PANTHER" id="PTHR47707">
    <property type="entry name" value="8-OXO-DGTP DIPHOSPHATASE"/>
    <property type="match status" value="1"/>
</dbReference>
<dbReference type="GO" id="GO:0046872">
    <property type="term" value="F:metal ion binding"/>
    <property type="evidence" value="ECO:0007669"/>
    <property type="project" value="UniProtKB-KW"/>
</dbReference>
<evidence type="ECO:0000256" key="5">
    <source>
        <dbReference type="ARBA" id="ARBA00022842"/>
    </source>
</evidence>
<dbReference type="Gene3D" id="3.90.79.10">
    <property type="entry name" value="Nucleoside Triphosphate Pyrophosphohydrolase"/>
    <property type="match status" value="1"/>
</dbReference>
<gene>
    <name evidence="6" type="ORF">DCK97_28925</name>
</gene>
<keyword evidence="5" id="KW-0460">Magnesium</keyword>
<dbReference type="EMBL" id="DMAI01000481">
    <property type="protein sequence ID" value="HAE51442.1"/>
    <property type="molecule type" value="Genomic_DNA"/>
</dbReference>
<evidence type="ECO:0000256" key="1">
    <source>
        <dbReference type="ARBA" id="ARBA00001946"/>
    </source>
</evidence>
<dbReference type="GO" id="GO:0006281">
    <property type="term" value="P:DNA repair"/>
    <property type="evidence" value="ECO:0007669"/>
    <property type="project" value="InterPro"/>
</dbReference>
<proteinExistence type="inferred from homology"/>